<reference evidence="6" key="1">
    <citation type="submission" date="2017-02" db="EMBL/GenBank/DDBJ databases">
        <authorList>
            <person name="Varghese N."/>
            <person name="Submissions S."/>
        </authorList>
    </citation>
    <scope>NUCLEOTIDE SEQUENCE [LARGE SCALE GENOMIC DNA]</scope>
    <source>
        <strain evidence="6">ATCC 700200</strain>
    </source>
</reference>
<dbReference type="PANTHER" id="PTHR43270">
    <property type="entry name" value="BETA-ALA-HIS DIPEPTIDASE"/>
    <property type="match status" value="1"/>
</dbReference>
<keyword evidence="1" id="KW-0645">Protease</keyword>
<evidence type="ECO:0000259" key="4">
    <source>
        <dbReference type="Pfam" id="PF07687"/>
    </source>
</evidence>
<evidence type="ECO:0000256" key="1">
    <source>
        <dbReference type="ARBA" id="ARBA00022670"/>
    </source>
</evidence>
<dbReference type="GO" id="GO:0046872">
    <property type="term" value="F:metal ion binding"/>
    <property type="evidence" value="ECO:0007669"/>
    <property type="project" value="UniProtKB-KW"/>
</dbReference>
<keyword evidence="2" id="KW-0479">Metal-binding</keyword>
<dbReference type="Pfam" id="PF07687">
    <property type="entry name" value="M20_dimer"/>
    <property type="match status" value="1"/>
</dbReference>
<dbReference type="GO" id="GO:0006508">
    <property type="term" value="P:proteolysis"/>
    <property type="evidence" value="ECO:0007669"/>
    <property type="project" value="UniProtKB-KW"/>
</dbReference>
<dbReference type="EMBL" id="FUYE01000009">
    <property type="protein sequence ID" value="SKA99194.1"/>
    <property type="molecule type" value="Genomic_DNA"/>
</dbReference>
<evidence type="ECO:0000313" key="6">
    <source>
        <dbReference type="Proteomes" id="UP000190774"/>
    </source>
</evidence>
<feature type="domain" description="Peptidase M20 dimerisation" evidence="4">
    <location>
        <begin position="181"/>
        <end position="340"/>
    </location>
</feature>
<organism evidence="5 6">
    <name type="scientific">Prosthecobacter debontii</name>
    <dbReference type="NCBI Taxonomy" id="48467"/>
    <lineage>
        <taxon>Bacteria</taxon>
        <taxon>Pseudomonadati</taxon>
        <taxon>Verrucomicrobiota</taxon>
        <taxon>Verrucomicrobiia</taxon>
        <taxon>Verrucomicrobiales</taxon>
        <taxon>Verrucomicrobiaceae</taxon>
        <taxon>Prosthecobacter</taxon>
    </lineage>
</organism>
<protein>
    <submittedName>
        <fullName evidence="5">Acetylornithine deacetylase/Succinyl-diaminopimelate desuccinylase</fullName>
    </submittedName>
</protein>
<dbReference type="InterPro" id="IPR002933">
    <property type="entry name" value="Peptidase_M20"/>
</dbReference>
<proteinExistence type="predicted"/>
<dbReference type="GO" id="GO:0008233">
    <property type="term" value="F:peptidase activity"/>
    <property type="evidence" value="ECO:0007669"/>
    <property type="project" value="UniProtKB-KW"/>
</dbReference>
<dbReference type="Gene3D" id="3.40.630.10">
    <property type="entry name" value="Zn peptidases"/>
    <property type="match status" value="1"/>
</dbReference>
<dbReference type="AlphaFoldDB" id="A0A1T4YBM1"/>
<dbReference type="NCBIfam" id="NF006053">
    <property type="entry name" value="PRK08201.1"/>
    <property type="match status" value="1"/>
</dbReference>
<accession>A0A1T4YBM1</accession>
<dbReference type="SUPFAM" id="SSF53187">
    <property type="entry name" value="Zn-dependent exopeptidases"/>
    <property type="match status" value="1"/>
</dbReference>
<dbReference type="RefSeq" id="WP_078814045.1">
    <property type="nucleotide sequence ID" value="NZ_FUYE01000009.1"/>
</dbReference>
<keyword evidence="6" id="KW-1185">Reference proteome</keyword>
<evidence type="ECO:0000313" key="5">
    <source>
        <dbReference type="EMBL" id="SKA99194.1"/>
    </source>
</evidence>
<dbReference type="Pfam" id="PF01546">
    <property type="entry name" value="Peptidase_M20"/>
    <property type="match status" value="1"/>
</dbReference>
<dbReference type="PANTHER" id="PTHR43270:SF12">
    <property type="entry name" value="SUCCINYL-DIAMINOPIMELATE DESUCCINYLASE"/>
    <property type="match status" value="1"/>
</dbReference>
<keyword evidence="3" id="KW-0378">Hydrolase</keyword>
<dbReference type="InterPro" id="IPR011650">
    <property type="entry name" value="Peptidase_M20_dimer"/>
</dbReference>
<dbReference type="NCBIfam" id="NF006579">
    <property type="entry name" value="PRK09104.1"/>
    <property type="match status" value="1"/>
</dbReference>
<dbReference type="OrthoDB" id="9761532at2"/>
<name>A0A1T4YBM1_9BACT</name>
<evidence type="ECO:0000256" key="2">
    <source>
        <dbReference type="ARBA" id="ARBA00022723"/>
    </source>
</evidence>
<dbReference type="InterPro" id="IPR051458">
    <property type="entry name" value="Cyt/Met_Dipeptidase"/>
</dbReference>
<sequence>MSAALEDLLTCLRFPSVSTDSKHHADTRACAEWLVAKLTSMGLSTTLHETPGHPVVVAKNKHIAGRRTVLLYGHYDVQPAEPFAEWKSPPFEPTIRDGVIFCRGATDNKGQLMAHVAGLAETLAAHADLPVNLTILFEGEEEIGSPNLKPFLEAHREELACDVVAISDTGMVGPGIGTFTYGLRGIACMEVKVHGPSIDLHSGIFGGAVPNPATMAARLVASLHDAQGKVQIPGFYEAVKPLQDWERAAWAELGDGDAETLMLTGVPELFGEPGFTERERRWARPTAEVNGIGGGYQGEGSKTVIPREAFFKLSFRLVPDQNPEQILDLATAYLQSKAPSSVRLDIYRGHTGQAYLMDPQGSLGQAAQRALLKTFGGKTALIREGGSIPIVQAFKDVLNADTLLLGLALPDCQAHAPNENFPIANFEAGIRLNQNLLAELGA</sequence>
<dbReference type="NCBIfam" id="NF005914">
    <property type="entry name" value="PRK07907.1"/>
    <property type="match status" value="1"/>
</dbReference>
<evidence type="ECO:0000256" key="3">
    <source>
        <dbReference type="ARBA" id="ARBA00022801"/>
    </source>
</evidence>
<dbReference type="Gene3D" id="3.30.70.360">
    <property type="match status" value="1"/>
</dbReference>
<gene>
    <name evidence="5" type="ORF">SAMN02745166_02862</name>
</gene>
<dbReference type="STRING" id="48467.SAMN02745166_02862"/>
<dbReference type="Proteomes" id="UP000190774">
    <property type="component" value="Unassembled WGS sequence"/>
</dbReference>